<reference evidence="7 8" key="1">
    <citation type="submission" date="2014-03" db="EMBL/GenBank/DDBJ databases">
        <title>Draft Genome Sequences of Four Burkholderia Strains.</title>
        <authorList>
            <person name="Liu X.Y."/>
            <person name="Li C.X."/>
            <person name="Xu J.H."/>
        </authorList>
    </citation>
    <scope>NUCLEOTIDE SEQUENCE [LARGE SCALE GENOMIC DNA]</scope>
    <source>
        <strain evidence="7 8">OP-1</strain>
    </source>
</reference>
<protein>
    <submittedName>
        <fullName evidence="7">Mechanosensitive ion channel protein MscS</fullName>
    </submittedName>
</protein>
<keyword evidence="8" id="KW-1185">Reference proteome</keyword>
<dbReference type="Gene3D" id="2.60.120.10">
    <property type="entry name" value="Jelly Rolls"/>
    <property type="match status" value="1"/>
</dbReference>
<dbReference type="EMBL" id="JFHD01000041">
    <property type="protein sequence ID" value="KDR25870.1"/>
    <property type="molecule type" value="Genomic_DNA"/>
</dbReference>
<evidence type="ECO:0000256" key="2">
    <source>
        <dbReference type="ARBA" id="ARBA00022692"/>
    </source>
</evidence>
<evidence type="ECO:0000256" key="1">
    <source>
        <dbReference type="ARBA" id="ARBA00004370"/>
    </source>
</evidence>
<dbReference type="PIRSF" id="PIRSF026673">
    <property type="entry name" value="UCP026673_ion_chan"/>
    <property type="match status" value="1"/>
</dbReference>
<keyword evidence="3 5" id="KW-1133">Transmembrane helix</keyword>
<evidence type="ECO:0000256" key="5">
    <source>
        <dbReference type="SAM" id="Phobius"/>
    </source>
</evidence>
<dbReference type="SUPFAM" id="SSF50182">
    <property type="entry name" value="Sm-like ribonucleoproteins"/>
    <property type="match status" value="1"/>
</dbReference>
<comment type="caution">
    <text evidence="7">The sequence shown here is derived from an EMBL/GenBank/DDBJ whole genome shotgun (WGS) entry which is preliminary data.</text>
</comment>
<dbReference type="Pfam" id="PF00027">
    <property type="entry name" value="cNMP_binding"/>
    <property type="match status" value="1"/>
</dbReference>
<feature type="transmembrane region" description="Helical" evidence="5">
    <location>
        <begin position="105"/>
        <end position="123"/>
    </location>
</feature>
<dbReference type="CDD" id="cd00038">
    <property type="entry name" value="CAP_ED"/>
    <property type="match status" value="1"/>
</dbReference>
<dbReference type="InterPro" id="IPR018490">
    <property type="entry name" value="cNMP-bd_dom_sf"/>
</dbReference>
<dbReference type="PROSITE" id="PS50042">
    <property type="entry name" value="CNMP_BINDING_3"/>
    <property type="match status" value="1"/>
</dbReference>
<keyword evidence="2 5" id="KW-0812">Transmembrane</keyword>
<gene>
    <name evidence="7" type="ORF">BG60_26700</name>
</gene>
<evidence type="ECO:0000256" key="3">
    <source>
        <dbReference type="ARBA" id="ARBA00022989"/>
    </source>
</evidence>
<sequence length="487" mass="53367">MNTGLVVGFSVIAIEVLIWRMRVPQRDLARLVVRVVLFMTLSWGILSSGLNPFTQAPFLETPDLHWLWQFLEVAWWFLGARLLTLFVDSLLLPGAWRKQRLFSDIFGAVVFLAATVAALGFVLELPVRGLVATSGALAIVLGLAIQSTLSDVFAGIVLNVTEPYSVGDWIAFDDVEGKVIEMNWRATHLLTGQGNSVIVPNAVASKSKIVNNSRPSLVHGISIVLEIDPEARPKAVLDAMNLALTGCSEILSAPTPYSRVKSATLNSIHYELVGYVDDLGRKMRVSNELFDLCYRHLASSGVRLRALGVPAPSATTRDERESLLKQVPLFSSLSGDEISRLAQRLSRHEYQSGHRIFAPGTIPESLSIIYSGVLSVKFDSGTGEREINRVGPGEAFGESGLLAGLPMNVTITTLTPCVLFQLSKEDMTSFLKEFPDVATQMCLLLAFRQDKLGKLAMPTSAAREEGHSLFHWLVEKVRHLHSLHDGG</sequence>
<dbReference type="InterPro" id="IPR016846">
    <property type="entry name" value="cNMP-bd_ion_channel"/>
</dbReference>
<dbReference type="SUPFAM" id="SSF51206">
    <property type="entry name" value="cAMP-binding domain-like"/>
    <property type="match status" value="1"/>
</dbReference>
<feature type="transmembrane region" description="Helical" evidence="5">
    <location>
        <begin position="73"/>
        <end position="93"/>
    </location>
</feature>
<dbReference type="InterPro" id="IPR006685">
    <property type="entry name" value="MscS_channel_2nd"/>
</dbReference>
<dbReference type="PANTHER" id="PTHR30566:SF5">
    <property type="entry name" value="MECHANOSENSITIVE ION CHANNEL PROTEIN 1, MITOCHONDRIAL-RELATED"/>
    <property type="match status" value="1"/>
</dbReference>
<dbReference type="Gene3D" id="1.10.287.1260">
    <property type="match status" value="1"/>
</dbReference>
<feature type="transmembrane region" description="Helical" evidence="5">
    <location>
        <begin position="6"/>
        <end position="23"/>
    </location>
</feature>
<dbReference type="GO" id="GO:0008381">
    <property type="term" value="F:mechanosensitive monoatomic ion channel activity"/>
    <property type="evidence" value="ECO:0007669"/>
    <property type="project" value="UniProtKB-ARBA"/>
</dbReference>
<accession>A0A656QCE9</accession>
<dbReference type="InterPro" id="IPR010920">
    <property type="entry name" value="LSM_dom_sf"/>
</dbReference>
<keyword evidence="4 5" id="KW-0472">Membrane</keyword>
<dbReference type="InterPro" id="IPR014710">
    <property type="entry name" value="RmlC-like_jellyroll"/>
</dbReference>
<feature type="domain" description="Cyclic nucleotide-binding" evidence="6">
    <location>
        <begin position="329"/>
        <end position="431"/>
    </location>
</feature>
<dbReference type="Pfam" id="PF00924">
    <property type="entry name" value="MS_channel_2nd"/>
    <property type="match status" value="1"/>
</dbReference>
<name>A0A656QCE9_9BURK</name>
<comment type="subcellular location">
    <subcellularLocation>
        <location evidence="1">Membrane</location>
    </subcellularLocation>
</comment>
<feature type="transmembrane region" description="Helical" evidence="5">
    <location>
        <begin position="35"/>
        <end position="53"/>
    </location>
</feature>
<dbReference type="PANTHER" id="PTHR30566">
    <property type="entry name" value="YNAI-RELATED MECHANOSENSITIVE ION CHANNEL"/>
    <property type="match status" value="1"/>
</dbReference>
<dbReference type="InterPro" id="IPR023408">
    <property type="entry name" value="MscS_beta-dom_sf"/>
</dbReference>
<organism evidence="7 8">
    <name type="scientific">Caballeronia zhejiangensis</name>
    <dbReference type="NCBI Taxonomy" id="871203"/>
    <lineage>
        <taxon>Bacteria</taxon>
        <taxon>Pseudomonadati</taxon>
        <taxon>Pseudomonadota</taxon>
        <taxon>Betaproteobacteria</taxon>
        <taxon>Burkholderiales</taxon>
        <taxon>Burkholderiaceae</taxon>
        <taxon>Caballeronia</taxon>
    </lineage>
</organism>
<evidence type="ECO:0000313" key="7">
    <source>
        <dbReference type="EMBL" id="KDR25870.1"/>
    </source>
</evidence>
<evidence type="ECO:0000256" key="4">
    <source>
        <dbReference type="ARBA" id="ARBA00023136"/>
    </source>
</evidence>
<dbReference type="AlphaFoldDB" id="A0A656QCE9"/>
<dbReference type="Gene3D" id="2.30.30.60">
    <property type="match status" value="1"/>
</dbReference>
<proteinExistence type="predicted"/>
<dbReference type="Proteomes" id="UP000027451">
    <property type="component" value="Unassembled WGS sequence"/>
</dbReference>
<evidence type="ECO:0000313" key="8">
    <source>
        <dbReference type="Proteomes" id="UP000027451"/>
    </source>
</evidence>
<dbReference type="GO" id="GO:0016020">
    <property type="term" value="C:membrane"/>
    <property type="evidence" value="ECO:0007669"/>
    <property type="project" value="UniProtKB-SubCell"/>
</dbReference>
<evidence type="ECO:0000259" key="6">
    <source>
        <dbReference type="PROSITE" id="PS50042"/>
    </source>
</evidence>
<dbReference type="SMART" id="SM00100">
    <property type="entry name" value="cNMP"/>
    <property type="match status" value="1"/>
</dbReference>
<dbReference type="InterPro" id="IPR000595">
    <property type="entry name" value="cNMP-bd_dom"/>
</dbReference>